<dbReference type="InterPro" id="IPR050465">
    <property type="entry name" value="UPF0194_transport"/>
</dbReference>
<dbReference type="RefSeq" id="WP_036851379.1">
    <property type="nucleotide sequence ID" value="NZ_JQJD01000027.1"/>
</dbReference>
<dbReference type="OrthoDB" id="9778236at2"/>
<evidence type="ECO:0000313" key="6">
    <source>
        <dbReference type="Proteomes" id="UP000030125"/>
    </source>
</evidence>
<proteinExistence type="predicted"/>
<comment type="caution">
    <text evidence="5">The sequence shown here is derived from an EMBL/GenBank/DDBJ whole genome shotgun (WGS) entry which is preliminary data.</text>
</comment>
<dbReference type="EMBL" id="JQJD01000027">
    <property type="protein sequence ID" value="KGN81298.1"/>
    <property type="molecule type" value="Genomic_DNA"/>
</dbReference>
<keyword evidence="6" id="KW-1185">Reference proteome</keyword>
<comment type="subcellular location">
    <subcellularLocation>
        <location evidence="1">Cell envelope</location>
    </subcellularLocation>
</comment>
<dbReference type="PANTHER" id="PTHR32347:SF23">
    <property type="entry name" value="BLL5650 PROTEIN"/>
    <property type="match status" value="1"/>
</dbReference>
<dbReference type="SUPFAM" id="SSF111369">
    <property type="entry name" value="HlyD-like secretion proteins"/>
    <property type="match status" value="1"/>
</dbReference>
<keyword evidence="2 3" id="KW-0175">Coiled coil</keyword>
<keyword evidence="4" id="KW-0732">Signal</keyword>
<dbReference type="Proteomes" id="UP000030125">
    <property type="component" value="Unassembled WGS sequence"/>
</dbReference>
<feature type="chain" id="PRO_5001987015" evidence="4">
    <location>
        <begin position="23"/>
        <end position="303"/>
    </location>
</feature>
<evidence type="ECO:0000256" key="2">
    <source>
        <dbReference type="ARBA" id="ARBA00023054"/>
    </source>
</evidence>
<protein>
    <submittedName>
        <fullName evidence="5">Uncharacterized protein</fullName>
    </submittedName>
</protein>
<gene>
    <name evidence="5" type="ORF">HQ35_04480</name>
</gene>
<organism evidence="5 6">
    <name type="scientific">Porphyromonas cangingivalis</name>
    <dbReference type="NCBI Taxonomy" id="36874"/>
    <lineage>
        <taxon>Bacteria</taxon>
        <taxon>Pseudomonadati</taxon>
        <taxon>Bacteroidota</taxon>
        <taxon>Bacteroidia</taxon>
        <taxon>Bacteroidales</taxon>
        <taxon>Porphyromonadaceae</taxon>
        <taxon>Porphyromonas</taxon>
    </lineage>
</organism>
<evidence type="ECO:0000256" key="1">
    <source>
        <dbReference type="ARBA" id="ARBA00004196"/>
    </source>
</evidence>
<evidence type="ECO:0000313" key="5">
    <source>
        <dbReference type="EMBL" id="KGN81298.1"/>
    </source>
</evidence>
<dbReference type="Gene3D" id="1.10.287.470">
    <property type="entry name" value="Helix hairpin bin"/>
    <property type="match status" value="1"/>
</dbReference>
<evidence type="ECO:0000256" key="4">
    <source>
        <dbReference type="SAM" id="SignalP"/>
    </source>
</evidence>
<sequence length="303" mass="33619">MKKIYYKSISTGVMILLLGVFCSCGNQHSFDASGAFEAEKVVVSSQAQGVIMEFNVEEGAELRAGETIGYVDSTQLHLKREQLLAQIEAVSSRKPEMALQLASLEEQLATAKREKERLTNLVRGDAATQKQLDDAEAHVKVLQRQITAQRSSLQISVNAIDKETKALQVQVKQVEDQLQKCRIVNPIRGTVLAKYASANEITAIGKPLYRIVDLSEMTLRVYITGDQLPKLKLNQQVTVYTDNGDGGFTEAHGTVTWISDKAEFTPKTIQTRDERANLVYAVKIKVANDGMYKIGMYGEITFN</sequence>
<dbReference type="PROSITE" id="PS51257">
    <property type="entry name" value="PROKAR_LIPOPROTEIN"/>
    <property type="match status" value="1"/>
</dbReference>
<dbReference type="AlphaFoldDB" id="A0A0A2EQV8"/>
<feature type="signal peptide" evidence="4">
    <location>
        <begin position="1"/>
        <end position="22"/>
    </location>
</feature>
<dbReference type="PANTHER" id="PTHR32347">
    <property type="entry name" value="EFFLUX SYSTEM COMPONENT YKNX-RELATED"/>
    <property type="match status" value="1"/>
</dbReference>
<reference evidence="5 6" key="1">
    <citation type="submission" date="2014-08" db="EMBL/GenBank/DDBJ databases">
        <title>Porphyromonas cangingivalis strain:COT-109_OH1386 Genome sequencing.</title>
        <authorList>
            <person name="Wallis C."/>
            <person name="Deusch O."/>
            <person name="O'Flynn C."/>
            <person name="Davis I."/>
            <person name="Jospin G."/>
            <person name="Darling A.E."/>
            <person name="Coil D.A."/>
            <person name="Alexiev A."/>
            <person name="Horsfall A."/>
            <person name="Kirkwood N."/>
            <person name="Harris S."/>
            <person name="Eisen J.A."/>
        </authorList>
    </citation>
    <scope>NUCLEOTIDE SEQUENCE [LARGE SCALE GENOMIC DNA]</scope>
    <source>
        <strain evidence="6">COT-109 OH1386</strain>
    </source>
</reference>
<accession>A0A0A2EQV8</accession>
<dbReference type="GO" id="GO:0030313">
    <property type="term" value="C:cell envelope"/>
    <property type="evidence" value="ECO:0007669"/>
    <property type="project" value="UniProtKB-SubCell"/>
</dbReference>
<evidence type="ECO:0000256" key="3">
    <source>
        <dbReference type="SAM" id="Coils"/>
    </source>
</evidence>
<name>A0A0A2EQV8_PORCN</name>
<dbReference type="Gene3D" id="2.40.50.100">
    <property type="match status" value="1"/>
</dbReference>
<dbReference type="Gene3D" id="2.40.30.170">
    <property type="match status" value="1"/>
</dbReference>
<feature type="coiled-coil region" evidence="3">
    <location>
        <begin position="94"/>
        <end position="121"/>
    </location>
</feature>